<proteinExistence type="predicted"/>
<keyword evidence="2" id="KW-0328">Glycosyltransferase</keyword>
<organism evidence="2 3">
    <name type="scientific">Marinobacter xestospongiae</name>
    <dbReference type="NCBI Taxonomy" id="994319"/>
    <lineage>
        <taxon>Bacteria</taxon>
        <taxon>Pseudomonadati</taxon>
        <taxon>Pseudomonadota</taxon>
        <taxon>Gammaproteobacteria</taxon>
        <taxon>Pseudomonadales</taxon>
        <taxon>Marinobacteraceae</taxon>
        <taxon>Marinobacter</taxon>
    </lineage>
</organism>
<dbReference type="EC" id="2.4.-.-" evidence="2"/>
<dbReference type="InterPro" id="IPR001296">
    <property type="entry name" value="Glyco_trans_1"/>
</dbReference>
<dbReference type="Pfam" id="PF00534">
    <property type="entry name" value="Glycos_transf_1"/>
    <property type="match status" value="1"/>
</dbReference>
<sequence length="341" mass="38295">MIRRLHELGLPLKVICQPQGDHQRQFLQEQDLLIEPRRRRGKLDPLFIRQIRGVIRQHNINLIHATDSTSLANAIWASYFTGVRLIGYRGTSARIRKSDPTYWLGILHPKVKLILCVSRSVYDYMKTVVKEPRLRLNYKGFDANWVDPQAPVPDAFPVDPKQHFVGLFMGNSKGRPHKGLEVLIQAFHQVSDPDSVLVVLGNFSQEAAHLAKQGPNRERIHLMGEQADAVQWLAQADLYVQPSLQEGLPRSVKEAMALSLPIIITDIPGPTELVEHESSALAVPANQAEPLAQAWDRLAADPALRQQLGGAARTRLTQHFSARRFVDNTIAAYLDVLPPKS</sequence>
<name>A0ABU3W121_9GAMM</name>
<dbReference type="EMBL" id="JAWIIJ010000012">
    <property type="protein sequence ID" value="MDV2080239.1"/>
    <property type="molecule type" value="Genomic_DNA"/>
</dbReference>
<dbReference type="PANTHER" id="PTHR45947">
    <property type="entry name" value="SULFOQUINOVOSYL TRANSFERASE SQD2"/>
    <property type="match status" value="1"/>
</dbReference>
<dbReference type="InterPro" id="IPR050194">
    <property type="entry name" value="Glycosyltransferase_grp1"/>
</dbReference>
<dbReference type="SUPFAM" id="SSF53756">
    <property type="entry name" value="UDP-Glycosyltransferase/glycogen phosphorylase"/>
    <property type="match status" value="1"/>
</dbReference>
<comment type="caution">
    <text evidence="2">The sequence shown here is derived from an EMBL/GenBank/DDBJ whole genome shotgun (WGS) entry which is preliminary data.</text>
</comment>
<protein>
    <submittedName>
        <fullName evidence="2">Glycosyltransferase family 4 protein</fullName>
        <ecNumber evidence="2">2.4.-.-</ecNumber>
    </submittedName>
</protein>
<gene>
    <name evidence="2" type="ORF">RYS15_16245</name>
</gene>
<accession>A0ABU3W121</accession>
<dbReference type="CDD" id="cd03801">
    <property type="entry name" value="GT4_PimA-like"/>
    <property type="match status" value="1"/>
</dbReference>
<keyword evidence="3" id="KW-1185">Reference proteome</keyword>
<dbReference type="PROSITE" id="PS50937">
    <property type="entry name" value="HTH_MERR_2"/>
    <property type="match status" value="1"/>
</dbReference>
<dbReference type="GO" id="GO:0016757">
    <property type="term" value="F:glycosyltransferase activity"/>
    <property type="evidence" value="ECO:0007669"/>
    <property type="project" value="UniProtKB-KW"/>
</dbReference>
<evidence type="ECO:0000259" key="1">
    <source>
        <dbReference type="PROSITE" id="PS50937"/>
    </source>
</evidence>
<dbReference type="Pfam" id="PF13439">
    <property type="entry name" value="Glyco_transf_4"/>
    <property type="match status" value="1"/>
</dbReference>
<dbReference type="RefSeq" id="WP_316974675.1">
    <property type="nucleotide sequence ID" value="NZ_JAWIIJ010000012.1"/>
</dbReference>
<dbReference type="Gene3D" id="3.40.50.2000">
    <property type="entry name" value="Glycogen Phosphorylase B"/>
    <property type="match status" value="2"/>
</dbReference>
<evidence type="ECO:0000313" key="3">
    <source>
        <dbReference type="Proteomes" id="UP001269819"/>
    </source>
</evidence>
<keyword evidence="2" id="KW-0808">Transferase</keyword>
<dbReference type="PANTHER" id="PTHR45947:SF3">
    <property type="entry name" value="SULFOQUINOVOSYL TRANSFERASE SQD2"/>
    <property type="match status" value="1"/>
</dbReference>
<evidence type="ECO:0000313" key="2">
    <source>
        <dbReference type="EMBL" id="MDV2080239.1"/>
    </source>
</evidence>
<dbReference type="Proteomes" id="UP001269819">
    <property type="component" value="Unassembled WGS sequence"/>
</dbReference>
<feature type="domain" description="HTH merR-type" evidence="1">
    <location>
        <begin position="1"/>
        <end position="21"/>
    </location>
</feature>
<dbReference type="InterPro" id="IPR028098">
    <property type="entry name" value="Glyco_trans_4-like_N"/>
</dbReference>
<dbReference type="InterPro" id="IPR000551">
    <property type="entry name" value="MerR-type_HTH_dom"/>
</dbReference>
<reference evidence="2 3" key="1">
    <citation type="submission" date="2023-10" db="EMBL/GenBank/DDBJ databases">
        <title>Characteristics and mechanism of a salt-tolerant marine origin heterotrophic nitrifying- aerobic denitrifying bacteria Marinobacter xestospongiae HN1.</title>
        <authorList>
            <person name="Qi R."/>
        </authorList>
    </citation>
    <scope>NUCLEOTIDE SEQUENCE [LARGE SCALE GENOMIC DNA]</scope>
    <source>
        <strain evidence="2 3">HN1</strain>
    </source>
</reference>